<dbReference type="Gene3D" id="3.40.50.2300">
    <property type="match status" value="1"/>
</dbReference>
<dbReference type="CDD" id="cd06170">
    <property type="entry name" value="LuxR_C_like"/>
    <property type="match status" value="1"/>
</dbReference>
<dbReference type="Pfam" id="PF00072">
    <property type="entry name" value="Response_reg"/>
    <property type="match status" value="1"/>
</dbReference>
<evidence type="ECO:0000256" key="7">
    <source>
        <dbReference type="PROSITE-ProRule" id="PRU00169"/>
    </source>
</evidence>
<name>F6DSU1_DESRL</name>
<evidence type="ECO:0000256" key="5">
    <source>
        <dbReference type="ARBA" id="ARBA00023163"/>
    </source>
</evidence>
<dbReference type="InterPro" id="IPR039420">
    <property type="entry name" value="WalR-like"/>
</dbReference>
<dbReference type="InterPro" id="IPR058245">
    <property type="entry name" value="NreC/VraR/RcsB-like_REC"/>
</dbReference>
<dbReference type="InterPro" id="IPR011006">
    <property type="entry name" value="CheY-like_superfamily"/>
</dbReference>
<dbReference type="KEGG" id="dru:Desru_1671"/>
<evidence type="ECO:0000256" key="6">
    <source>
        <dbReference type="ARBA" id="ARBA00024867"/>
    </source>
</evidence>
<evidence type="ECO:0000256" key="4">
    <source>
        <dbReference type="ARBA" id="ARBA00023125"/>
    </source>
</evidence>
<keyword evidence="5" id="KW-0804">Transcription</keyword>
<dbReference type="FunFam" id="1.10.10.10:FF:000153">
    <property type="entry name" value="LuxR family transcriptional regulator"/>
    <property type="match status" value="1"/>
</dbReference>
<evidence type="ECO:0000259" key="9">
    <source>
        <dbReference type="PROSITE" id="PS50110"/>
    </source>
</evidence>
<dbReference type="PANTHER" id="PTHR43214">
    <property type="entry name" value="TWO-COMPONENT RESPONSE REGULATOR"/>
    <property type="match status" value="1"/>
</dbReference>
<gene>
    <name evidence="10" type="ordered locus">Desru_1671</name>
</gene>
<feature type="modified residue" description="4-aspartylphosphate" evidence="7">
    <location>
        <position position="58"/>
    </location>
</feature>
<keyword evidence="2 7" id="KW-0597">Phosphoprotein</keyword>
<dbReference type="SMART" id="SM00421">
    <property type="entry name" value="HTH_LUXR"/>
    <property type="match status" value="1"/>
</dbReference>
<proteinExistence type="predicted"/>
<keyword evidence="4" id="KW-0238">DNA-binding</keyword>
<dbReference type="HOGENOM" id="CLU_000445_90_8_9"/>
<reference evidence="10 11" key="2">
    <citation type="journal article" date="2012" name="Stand. Genomic Sci.">
        <title>Complete genome sequence of the sulfate-reducing firmicute Desulfotomaculum ruminis type strain (DL(T)).</title>
        <authorList>
            <person name="Spring S."/>
            <person name="Visser M."/>
            <person name="Lu M."/>
            <person name="Copeland A."/>
            <person name="Lapidus A."/>
            <person name="Lucas S."/>
            <person name="Cheng J.F."/>
            <person name="Han C."/>
            <person name="Tapia R."/>
            <person name="Goodwin L.A."/>
            <person name="Pitluck S."/>
            <person name="Ivanova N."/>
            <person name="Land M."/>
            <person name="Hauser L."/>
            <person name="Larimer F."/>
            <person name="Rohde M."/>
            <person name="Goker M."/>
            <person name="Detter J.C."/>
            <person name="Kyrpides N.C."/>
            <person name="Woyke T."/>
            <person name="Schaap P.J."/>
            <person name="Plugge C.M."/>
            <person name="Muyzer G."/>
            <person name="Kuever J."/>
            <person name="Pereira I.A."/>
            <person name="Parshina S.N."/>
            <person name="Bernier-Latmani R."/>
            <person name="Stams A.J."/>
            <person name="Klenk H.P."/>
        </authorList>
    </citation>
    <scope>NUCLEOTIDE SEQUENCE [LARGE SCALE GENOMIC DNA]</scope>
    <source>
        <strain evidence="11">ATCC 23193 / DSM 2154 / NCIB 8452 / DL</strain>
    </source>
</reference>
<protein>
    <recommendedName>
        <fullName evidence="1">Stage 0 sporulation protein A homolog</fullName>
    </recommendedName>
</protein>
<dbReference type="InterPro" id="IPR016032">
    <property type="entry name" value="Sig_transdc_resp-reg_C-effctor"/>
</dbReference>
<reference evidence="11" key="1">
    <citation type="submission" date="2011-05" db="EMBL/GenBank/DDBJ databases">
        <title>Complete sequence of Desulfotomaculum ruminis DSM 2154.</title>
        <authorList>
            <person name="Lucas S."/>
            <person name="Copeland A."/>
            <person name="Lapidus A."/>
            <person name="Cheng J.-F."/>
            <person name="Goodwin L."/>
            <person name="Pitluck S."/>
            <person name="Lu M."/>
            <person name="Detter J.C."/>
            <person name="Han C."/>
            <person name="Tapia R."/>
            <person name="Land M."/>
            <person name="Hauser L."/>
            <person name="Kyrpides N."/>
            <person name="Ivanova N."/>
            <person name="Mikhailova N."/>
            <person name="Pagani I."/>
            <person name="Stams A.J.M."/>
            <person name="Plugge C.M."/>
            <person name="Muyzer G."/>
            <person name="Kuever J."/>
            <person name="Parshina S.N."/>
            <person name="Ivanova A.E."/>
            <person name="Nazina T.N."/>
            <person name="Brambilla E."/>
            <person name="Spring S."/>
            <person name="Klenk H.-P."/>
            <person name="Woyke T."/>
        </authorList>
    </citation>
    <scope>NUCLEOTIDE SEQUENCE [LARGE SCALE GENOMIC DNA]</scope>
    <source>
        <strain evidence="11">ATCC 23193 / DSM 2154 / NCIB 8452 / DL</strain>
    </source>
</reference>
<sequence length="219" mass="24605">MGMKLINLLIADDHALIREGLRKILSIEPQIQVVGEVENGQKAVEFCKQKEVDIVLMDINMPLMNGIEACRAIKEEHSQIGIIALTIHDQDEYLFELIKHGISGYVLKDVHPDQLIQTILGVARGESFIPPALTARVLAEFSRLTSSEQYDKKHQALTEREIEVLKHVAKGQSNKAIAKSLFISEKTVKNHLTNIFQKIGVVDRTQAALYAIKEKFVDL</sequence>
<keyword evidence="11" id="KW-1185">Reference proteome</keyword>
<dbReference type="GO" id="GO:0006355">
    <property type="term" value="P:regulation of DNA-templated transcription"/>
    <property type="evidence" value="ECO:0007669"/>
    <property type="project" value="InterPro"/>
</dbReference>
<dbReference type="SUPFAM" id="SSF46894">
    <property type="entry name" value="C-terminal effector domain of the bipartite response regulators"/>
    <property type="match status" value="1"/>
</dbReference>
<dbReference type="InterPro" id="IPR000792">
    <property type="entry name" value="Tscrpt_reg_LuxR_C"/>
</dbReference>
<dbReference type="CDD" id="cd17535">
    <property type="entry name" value="REC_NarL-like"/>
    <property type="match status" value="1"/>
</dbReference>
<evidence type="ECO:0000256" key="3">
    <source>
        <dbReference type="ARBA" id="ARBA00023015"/>
    </source>
</evidence>
<dbReference type="PROSITE" id="PS50110">
    <property type="entry name" value="RESPONSE_REGULATORY"/>
    <property type="match status" value="1"/>
</dbReference>
<feature type="domain" description="HTH luxR-type" evidence="8">
    <location>
        <begin position="150"/>
        <end position="215"/>
    </location>
</feature>
<dbReference type="SUPFAM" id="SSF52172">
    <property type="entry name" value="CheY-like"/>
    <property type="match status" value="1"/>
</dbReference>
<evidence type="ECO:0000259" key="8">
    <source>
        <dbReference type="PROSITE" id="PS50043"/>
    </source>
</evidence>
<dbReference type="STRING" id="696281.Desru_1671"/>
<feature type="domain" description="Response regulatory" evidence="9">
    <location>
        <begin position="7"/>
        <end position="123"/>
    </location>
</feature>
<dbReference type="GO" id="GO:0003677">
    <property type="term" value="F:DNA binding"/>
    <property type="evidence" value="ECO:0007669"/>
    <property type="project" value="UniProtKB-KW"/>
</dbReference>
<evidence type="ECO:0000313" key="10">
    <source>
        <dbReference type="EMBL" id="AEG59935.1"/>
    </source>
</evidence>
<comment type="function">
    <text evidence="6">May play the central regulatory role in sporulation. It may be an element of the effector pathway responsible for the activation of sporulation genes in response to nutritional stress. Spo0A may act in concert with spo0H (a sigma factor) to control the expression of some genes that are critical to the sporulation process.</text>
</comment>
<dbReference type="AlphaFoldDB" id="F6DSU1"/>
<dbReference type="PRINTS" id="PR00038">
    <property type="entry name" value="HTHLUXR"/>
</dbReference>
<dbReference type="PROSITE" id="PS00622">
    <property type="entry name" value="HTH_LUXR_1"/>
    <property type="match status" value="1"/>
</dbReference>
<keyword evidence="3" id="KW-0805">Transcription regulation</keyword>
<accession>F6DSU1</accession>
<evidence type="ECO:0000256" key="2">
    <source>
        <dbReference type="ARBA" id="ARBA00022553"/>
    </source>
</evidence>
<dbReference type="PANTHER" id="PTHR43214:SF43">
    <property type="entry name" value="TWO-COMPONENT RESPONSE REGULATOR"/>
    <property type="match status" value="1"/>
</dbReference>
<dbReference type="PROSITE" id="PS50043">
    <property type="entry name" value="HTH_LUXR_2"/>
    <property type="match status" value="1"/>
</dbReference>
<dbReference type="eggNOG" id="COG2197">
    <property type="taxonomic scope" value="Bacteria"/>
</dbReference>
<dbReference type="Proteomes" id="UP000009234">
    <property type="component" value="Chromosome"/>
</dbReference>
<dbReference type="EMBL" id="CP002780">
    <property type="protein sequence ID" value="AEG59935.1"/>
    <property type="molecule type" value="Genomic_DNA"/>
</dbReference>
<dbReference type="Pfam" id="PF00196">
    <property type="entry name" value="GerE"/>
    <property type="match status" value="1"/>
</dbReference>
<evidence type="ECO:0000313" key="11">
    <source>
        <dbReference type="Proteomes" id="UP000009234"/>
    </source>
</evidence>
<dbReference type="SMART" id="SM00448">
    <property type="entry name" value="REC"/>
    <property type="match status" value="1"/>
</dbReference>
<evidence type="ECO:0000256" key="1">
    <source>
        <dbReference type="ARBA" id="ARBA00018672"/>
    </source>
</evidence>
<dbReference type="GO" id="GO:0000160">
    <property type="term" value="P:phosphorelay signal transduction system"/>
    <property type="evidence" value="ECO:0007669"/>
    <property type="project" value="InterPro"/>
</dbReference>
<dbReference type="InterPro" id="IPR001789">
    <property type="entry name" value="Sig_transdc_resp-reg_receiver"/>
</dbReference>
<organism evidence="10 11">
    <name type="scientific">Desulforamulus ruminis (strain ATCC 23193 / DSM 2154 / NCIMB 8452 / DL)</name>
    <name type="common">Desulfotomaculum ruminis</name>
    <dbReference type="NCBI Taxonomy" id="696281"/>
    <lineage>
        <taxon>Bacteria</taxon>
        <taxon>Bacillati</taxon>
        <taxon>Bacillota</taxon>
        <taxon>Clostridia</taxon>
        <taxon>Eubacteriales</taxon>
        <taxon>Peptococcaceae</taxon>
        <taxon>Desulforamulus</taxon>
    </lineage>
</organism>